<keyword evidence="3" id="KW-1185">Reference proteome</keyword>
<organism evidence="2 3">
    <name type="scientific">Kaistia terrae</name>
    <dbReference type="NCBI Taxonomy" id="537017"/>
    <lineage>
        <taxon>Bacteria</taxon>
        <taxon>Pseudomonadati</taxon>
        <taxon>Pseudomonadota</taxon>
        <taxon>Alphaproteobacteria</taxon>
        <taxon>Hyphomicrobiales</taxon>
        <taxon>Kaistiaceae</taxon>
        <taxon>Kaistia</taxon>
    </lineage>
</organism>
<dbReference type="Proteomes" id="UP001596150">
    <property type="component" value="Unassembled WGS sequence"/>
</dbReference>
<feature type="domain" description="GAF" evidence="1">
    <location>
        <begin position="86"/>
        <end position="163"/>
    </location>
</feature>
<gene>
    <name evidence="2" type="ORF">ACFPP9_21445</name>
</gene>
<dbReference type="Pfam" id="PF01590">
    <property type="entry name" value="GAF"/>
    <property type="match status" value="1"/>
</dbReference>
<dbReference type="SUPFAM" id="SSF55781">
    <property type="entry name" value="GAF domain-like"/>
    <property type="match status" value="1"/>
</dbReference>
<proteinExistence type="predicted"/>
<evidence type="ECO:0000259" key="1">
    <source>
        <dbReference type="Pfam" id="PF01590"/>
    </source>
</evidence>
<dbReference type="EMBL" id="JBHSML010000013">
    <property type="protein sequence ID" value="MFC5518356.1"/>
    <property type="molecule type" value="Genomic_DNA"/>
</dbReference>
<evidence type="ECO:0000313" key="3">
    <source>
        <dbReference type="Proteomes" id="UP001596150"/>
    </source>
</evidence>
<dbReference type="InterPro" id="IPR029016">
    <property type="entry name" value="GAF-like_dom_sf"/>
</dbReference>
<name>A0ABW0Q0G6_9HYPH</name>
<comment type="caution">
    <text evidence="2">The sequence shown here is derived from an EMBL/GenBank/DDBJ whole genome shotgun (WGS) entry which is preliminary data.</text>
</comment>
<dbReference type="Gene3D" id="3.30.450.40">
    <property type="match status" value="1"/>
</dbReference>
<dbReference type="RefSeq" id="WP_266343482.1">
    <property type="nucleotide sequence ID" value="NZ_JAPKNH010000003.1"/>
</dbReference>
<sequence>MMSTTAELKQVDPVSDSKAWDALIAALGEENQPTATLARVEALYQREVGAIIFTVMSADFDTGMSRRLYSNHPEEYPTSGYKQSAAGKWNDLVFGEKKPYVANTIEEIATVFHDHELIESLGCGSCINVPVVFEGNVLGTINILDKTGAYTPEKVERAMALRPFAAIGILAATVTEQASAIRAGKV</sequence>
<reference evidence="3" key="1">
    <citation type="journal article" date="2019" name="Int. J. Syst. Evol. Microbiol.">
        <title>The Global Catalogue of Microorganisms (GCM) 10K type strain sequencing project: providing services to taxonomists for standard genome sequencing and annotation.</title>
        <authorList>
            <consortium name="The Broad Institute Genomics Platform"/>
            <consortium name="The Broad Institute Genome Sequencing Center for Infectious Disease"/>
            <person name="Wu L."/>
            <person name="Ma J."/>
        </authorList>
    </citation>
    <scope>NUCLEOTIDE SEQUENCE [LARGE SCALE GENOMIC DNA]</scope>
    <source>
        <strain evidence="3">KACC 12633</strain>
    </source>
</reference>
<protein>
    <submittedName>
        <fullName evidence="2">GAF domain-containing protein</fullName>
    </submittedName>
</protein>
<accession>A0ABW0Q0G6</accession>
<evidence type="ECO:0000313" key="2">
    <source>
        <dbReference type="EMBL" id="MFC5518356.1"/>
    </source>
</evidence>
<dbReference type="InterPro" id="IPR003018">
    <property type="entry name" value="GAF"/>
</dbReference>